<feature type="compositionally biased region" description="Low complexity" evidence="1">
    <location>
        <begin position="513"/>
        <end position="529"/>
    </location>
</feature>
<gene>
    <name evidence="2" type="ORF">LCGC14_2165860</name>
</gene>
<evidence type="ECO:0000313" key="2">
    <source>
        <dbReference type="EMBL" id="KKL64357.1"/>
    </source>
</evidence>
<reference evidence="2" key="1">
    <citation type="journal article" date="2015" name="Nature">
        <title>Complex archaea that bridge the gap between prokaryotes and eukaryotes.</title>
        <authorList>
            <person name="Spang A."/>
            <person name="Saw J.H."/>
            <person name="Jorgensen S.L."/>
            <person name="Zaremba-Niedzwiedzka K."/>
            <person name="Martijn J."/>
            <person name="Lind A.E."/>
            <person name="van Eijk R."/>
            <person name="Schleper C."/>
            <person name="Guy L."/>
            <person name="Ettema T.J."/>
        </authorList>
    </citation>
    <scope>NUCLEOTIDE SEQUENCE</scope>
</reference>
<feature type="compositionally biased region" description="Basic and acidic residues" evidence="1">
    <location>
        <begin position="19"/>
        <end position="28"/>
    </location>
</feature>
<feature type="non-terminal residue" evidence="2">
    <location>
        <position position="550"/>
    </location>
</feature>
<feature type="region of interest" description="Disordered" evidence="1">
    <location>
        <begin position="495"/>
        <end position="550"/>
    </location>
</feature>
<dbReference type="AlphaFoldDB" id="A0A0F9GML3"/>
<feature type="compositionally biased region" description="Low complexity" evidence="1">
    <location>
        <begin position="126"/>
        <end position="141"/>
    </location>
</feature>
<name>A0A0F9GML3_9ZZZZ</name>
<feature type="compositionally biased region" description="Low complexity" evidence="1">
    <location>
        <begin position="170"/>
        <end position="190"/>
    </location>
</feature>
<evidence type="ECO:0000256" key="1">
    <source>
        <dbReference type="SAM" id="MobiDB-lite"/>
    </source>
</evidence>
<feature type="region of interest" description="Disordered" evidence="1">
    <location>
        <begin position="1"/>
        <end position="194"/>
    </location>
</feature>
<organism evidence="2">
    <name type="scientific">marine sediment metagenome</name>
    <dbReference type="NCBI Taxonomy" id="412755"/>
    <lineage>
        <taxon>unclassified sequences</taxon>
        <taxon>metagenomes</taxon>
        <taxon>ecological metagenomes</taxon>
    </lineage>
</organism>
<proteinExistence type="predicted"/>
<feature type="compositionally biased region" description="Low complexity" evidence="1">
    <location>
        <begin position="81"/>
        <end position="92"/>
    </location>
</feature>
<protein>
    <submittedName>
        <fullName evidence="2">Uncharacterized protein</fullName>
    </submittedName>
</protein>
<feature type="compositionally biased region" description="Pro residues" evidence="1">
    <location>
        <begin position="53"/>
        <end position="68"/>
    </location>
</feature>
<sequence length="550" mass="57598">MTTPVRPRQRPENPFALKFTEEPERTYRTENPFYSPVGPPDLEAEAPDAIAEPPLPVAAPITARPPRPAVRGPEPEPPTVAPARTAAPVTRPLRVEGIDPSKPTDEDFRELLAELRAKQPTPTDIAEAAVRPAARAATATQLEEERRFTVGGRQAEELGVGRPAERPLTAGMGPSPGASAAEPVPSAEGPLPAGGLKQGLADFVNTAREHLYDQRALPSPRRKRDLKLTRAEDGSLTLEPEDMQDLEAGMGEMLGGLVDIPTLASFVGGMAMAEGAVRLAAKKGVPLAMRWVQMAAAPRTAPIAERMLAGAVRGGGTGGTGAVFAETAGTLAEEGRLPTPAEAGTAFAGGTVAIAALGAAGPAVGALSARLAMMGARPGPRDLGPRIAQAVRDRARARPQGPKESDTDFWVRRTEEELGFARRVLGVGRGATEAKINAAYDKAVGTFHPGQLQRPGARPKGGKVDAELLNIYADAANIARIGAQKPKLDPINRALRIPSAGEPPPGEPPPRAAEPAEAPVRAPEPAAPAYSEKNPFKPGIRQRVADVIDP</sequence>
<feature type="compositionally biased region" description="Pro residues" evidence="1">
    <location>
        <begin position="501"/>
        <end position="512"/>
    </location>
</feature>
<comment type="caution">
    <text evidence="2">The sequence shown here is derived from an EMBL/GenBank/DDBJ whole genome shotgun (WGS) entry which is preliminary data.</text>
</comment>
<feature type="compositionally biased region" description="Basic and acidic residues" evidence="1">
    <location>
        <begin position="93"/>
        <end position="117"/>
    </location>
</feature>
<accession>A0A0F9GML3</accession>
<dbReference type="EMBL" id="LAZR01027869">
    <property type="protein sequence ID" value="KKL64357.1"/>
    <property type="molecule type" value="Genomic_DNA"/>
</dbReference>